<keyword evidence="1" id="KW-0732">Signal</keyword>
<dbReference type="AlphaFoldDB" id="A0A7Y9PG36"/>
<feature type="domain" description="DUF4397" evidence="2">
    <location>
        <begin position="38"/>
        <end position="152"/>
    </location>
</feature>
<accession>A0A7Y9PG36</accession>
<organism evidence="3 4">
    <name type="scientific">Granulicella arctica</name>
    <dbReference type="NCBI Taxonomy" id="940613"/>
    <lineage>
        <taxon>Bacteria</taxon>
        <taxon>Pseudomonadati</taxon>
        <taxon>Acidobacteriota</taxon>
        <taxon>Terriglobia</taxon>
        <taxon>Terriglobales</taxon>
        <taxon>Acidobacteriaceae</taxon>
        <taxon>Granulicella</taxon>
    </lineage>
</organism>
<comment type="caution">
    <text evidence="3">The sequence shown here is derived from an EMBL/GenBank/DDBJ whole genome shotgun (WGS) entry which is preliminary data.</text>
</comment>
<feature type="signal peptide" evidence="1">
    <location>
        <begin position="1"/>
        <end position="34"/>
    </location>
</feature>
<name>A0A7Y9PG36_9BACT</name>
<gene>
    <name evidence="3" type="ORF">HDF17_001536</name>
</gene>
<dbReference type="Proteomes" id="UP000589520">
    <property type="component" value="Unassembled WGS sequence"/>
</dbReference>
<evidence type="ECO:0000256" key="1">
    <source>
        <dbReference type="SAM" id="SignalP"/>
    </source>
</evidence>
<dbReference type="EMBL" id="JACCCW010000001">
    <property type="protein sequence ID" value="NYF79249.1"/>
    <property type="molecule type" value="Genomic_DNA"/>
</dbReference>
<evidence type="ECO:0000259" key="2">
    <source>
        <dbReference type="Pfam" id="PF14344"/>
    </source>
</evidence>
<evidence type="ECO:0000313" key="3">
    <source>
        <dbReference type="EMBL" id="NYF79249.1"/>
    </source>
</evidence>
<dbReference type="Pfam" id="PF14344">
    <property type="entry name" value="DUF4397"/>
    <property type="match status" value="1"/>
</dbReference>
<protein>
    <recommendedName>
        <fullName evidence="2">DUF4397 domain-containing protein</fullName>
    </recommendedName>
</protein>
<proteinExistence type="predicted"/>
<dbReference type="InterPro" id="IPR025510">
    <property type="entry name" value="DUF4397"/>
</dbReference>
<evidence type="ECO:0000313" key="4">
    <source>
        <dbReference type="Proteomes" id="UP000589520"/>
    </source>
</evidence>
<dbReference type="RefSeq" id="WP_179489355.1">
    <property type="nucleotide sequence ID" value="NZ_JACCCW010000001.1"/>
</dbReference>
<reference evidence="3 4" key="1">
    <citation type="submission" date="2020-07" db="EMBL/GenBank/DDBJ databases">
        <title>Genomic Encyclopedia of Type Strains, Phase IV (KMG-V): Genome sequencing to study the core and pangenomes of soil and plant-associated prokaryotes.</title>
        <authorList>
            <person name="Whitman W."/>
        </authorList>
    </citation>
    <scope>NUCLEOTIDE SEQUENCE [LARGE SCALE GENOMIC DNA]</scope>
    <source>
        <strain evidence="3 4">X4EP2</strain>
    </source>
</reference>
<keyword evidence="4" id="KW-1185">Reference proteome</keyword>
<feature type="chain" id="PRO_5031157934" description="DUF4397 domain-containing protein" evidence="1">
    <location>
        <begin position="35"/>
        <end position="245"/>
    </location>
</feature>
<sequence>MSPLTPHLAKQAMRVAAVGLFAAMLAGCQSFSSASSFAHVRVIEVSPDTPAVDIYKGNNAVAYNLSFGTITSYVPITPGNYTMTVDSAGSRQVLSSVKGAFSAGMNYTVLVGNSAANLEQLILADQGQPLQPAAPSIRLINQAALSGAVDVYLVPAGQRITSVSPVATNLAFGVHTGYLPVAAGKSTVIMLPAGTVPTGTAAAVHTGVQADYVSGSARTLILLDQQPATSPSLQVITAMDADPAS</sequence>